<reference evidence="2" key="1">
    <citation type="submission" date="2019-06" db="EMBL/GenBank/DDBJ databases">
        <authorList>
            <person name="Zheng W."/>
        </authorList>
    </citation>
    <scope>NUCLEOTIDE SEQUENCE</scope>
    <source>
        <strain evidence="2">QDHG01</strain>
    </source>
</reference>
<feature type="chain" id="PRO_5035314225" description="Transmembrane protein" evidence="1">
    <location>
        <begin position="28"/>
        <end position="225"/>
    </location>
</feature>
<gene>
    <name evidence="2" type="ORF">FGO68_gene10033</name>
</gene>
<feature type="signal peptide" evidence="1">
    <location>
        <begin position="1"/>
        <end position="27"/>
    </location>
</feature>
<evidence type="ECO:0008006" key="4">
    <source>
        <dbReference type="Google" id="ProtNLM"/>
    </source>
</evidence>
<sequence>MREVNNYLRGKFLLLLCSILLLPLALSQGVIKSNDTSLDAMKYDGNCMGCVSKGYRFCQDFQACLVFNGTCPRGVSYTLSENQQCPVSGACSGFGYRGIGYLGDDTMQANGGYVQTSGGLNITVPYNLPCYISFVNQYHQNLQLTVKGDSVQAYLMTIDLPYNTSNYKSVPIASAFQVQKKADMTYIFLGSVANQNTTAEIKWVNSHAVQLCLGLLSTLLYQLFV</sequence>
<dbReference type="AlphaFoldDB" id="A0A8J8T467"/>
<keyword evidence="3" id="KW-1185">Reference proteome</keyword>
<keyword evidence="1" id="KW-0732">Signal</keyword>
<comment type="caution">
    <text evidence="2">The sequence shown here is derived from an EMBL/GenBank/DDBJ whole genome shotgun (WGS) entry which is preliminary data.</text>
</comment>
<accession>A0A8J8T467</accession>
<proteinExistence type="predicted"/>
<evidence type="ECO:0000256" key="1">
    <source>
        <dbReference type="SAM" id="SignalP"/>
    </source>
</evidence>
<protein>
    <recommendedName>
        <fullName evidence="4">Transmembrane protein</fullName>
    </recommendedName>
</protein>
<organism evidence="2 3">
    <name type="scientific">Halteria grandinella</name>
    <dbReference type="NCBI Taxonomy" id="5974"/>
    <lineage>
        <taxon>Eukaryota</taxon>
        <taxon>Sar</taxon>
        <taxon>Alveolata</taxon>
        <taxon>Ciliophora</taxon>
        <taxon>Intramacronucleata</taxon>
        <taxon>Spirotrichea</taxon>
        <taxon>Stichotrichia</taxon>
        <taxon>Sporadotrichida</taxon>
        <taxon>Halteriidae</taxon>
        <taxon>Halteria</taxon>
    </lineage>
</organism>
<dbReference type="EMBL" id="RRYP01006479">
    <property type="protein sequence ID" value="TNV81170.1"/>
    <property type="molecule type" value="Genomic_DNA"/>
</dbReference>
<evidence type="ECO:0000313" key="2">
    <source>
        <dbReference type="EMBL" id="TNV81170.1"/>
    </source>
</evidence>
<evidence type="ECO:0000313" key="3">
    <source>
        <dbReference type="Proteomes" id="UP000785679"/>
    </source>
</evidence>
<dbReference type="Proteomes" id="UP000785679">
    <property type="component" value="Unassembled WGS sequence"/>
</dbReference>
<name>A0A8J8T467_HALGN</name>